<feature type="compositionally biased region" description="Basic and acidic residues" evidence="1">
    <location>
        <begin position="311"/>
        <end position="327"/>
    </location>
</feature>
<proteinExistence type="predicted"/>
<dbReference type="KEGG" id="wch:wcw_0429"/>
<dbReference type="STRING" id="716544.wcw_0429"/>
<keyword evidence="3" id="KW-1185">Reference proteome</keyword>
<gene>
    <name evidence="2" type="ordered locus">wcw_0429</name>
</gene>
<dbReference type="Proteomes" id="UP000001505">
    <property type="component" value="Chromosome"/>
</dbReference>
<evidence type="ECO:0000313" key="2">
    <source>
        <dbReference type="EMBL" id="ADI37801.1"/>
    </source>
</evidence>
<organism evidence="2 3">
    <name type="scientific">Waddlia chondrophila (strain ATCC VR-1470 / WSU 86-1044)</name>
    <dbReference type="NCBI Taxonomy" id="716544"/>
    <lineage>
        <taxon>Bacteria</taxon>
        <taxon>Pseudomonadati</taxon>
        <taxon>Chlamydiota</taxon>
        <taxon>Chlamydiia</taxon>
        <taxon>Parachlamydiales</taxon>
        <taxon>Waddliaceae</taxon>
        <taxon>Waddlia</taxon>
    </lineage>
</organism>
<dbReference type="RefSeq" id="WP_013181529.1">
    <property type="nucleotide sequence ID" value="NC_014225.1"/>
</dbReference>
<evidence type="ECO:0000256" key="1">
    <source>
        <dbReference type="SAM" id="MobiDB-lite"/>
    </source>
</evidence>
<dbReference type="EMBL" id="CP001928">
    <property type="protein sequence ID" value="ADI37801.1"/>
    <property type="molecule type" value="Genomic_DNA"/>
</dbReference>
<feature type="region of interest" description="Disordered" evidence="1">
    <location>
        <begin position="292"/>
        <end position="332"/>
    </location>
</feature>
<evidence type="ECO:0000313" key="3">
    <source>
        <dbReference type="Proteomes" id="UP000001505"/>
    </source>
</evidence>
<dbReference type="AlphaFoldDB" id="D6YUJ0"/>
<accession>D6YUJ0</accession>
<name>D6YUJ0_WADCW</name>
<protein>
    <submittedName>
        <fullName evidence="2">Uncharacterized protein</fullName>
    </submittedName>
</protein>
<reference evidence="2 3" key="1">
    <citation type="journal article" date="2010" name="PLoS ONE">
        <title>The Waddlia genome: a window into chlamydial biology.</title>
        <authorList>
            <person name="Bertelli C."/>
            <person name="Collyn F."/>
            <person name="Croxatto A."/>
            <person name="Ruckert C."/>
            <person name="Polkinghorne A."/>
            <person name="Kebbi-Beghdadi C."/>
            <person name="Goesmann A."/>
            <person name="Vaughan L."/>
            <person name="Greub G."/>
        </authorList>
    </citation>
    <scope>NUCLEOTIDE SEQUENCE [LARGE SCALE GENOMIC DNA]</scope>
    <source>
        <strain evidence="3">ATCC VR-1470 / WSU 86-1044</strain>
    </source>
</reference>
<dbReference type="HOGENOM" id="CLU_636076_0_0_0"/>
<sequence>MNHVESLGSNPVKNSVQTADLPVIEEIVEKTHTLGERTIKAGQLALWNIGTAFLINLDLLKEDSWLRKEYQAVWNGRTIEVIKTSQSPSQQVEQSLVPKVSTDLATRSNIGALEENPKTKESSLVGKKFTIQLANGVKGELEILDLVTTLISSPNNFTTSHLPQLEHQSSSSALSRLWNGAGQAFNQVFGFRGQLSEATVQQSSTMRLTIDNIETIFKISFNVPAERLTPQFMNSVAGNIFGQIEGSSQPNFSVSKKISSPPQPLMLEGSRPVMKTSISKCSPSLFLTNQEAPKHLGIPPQVQNKRQPVVKTEERQQAPQRESERPKPKYTQTPPLVGFIMYWAMMHMRGANMGADRFTAKTPEKSQPWYSRFYSVFTKAIAYIGQSARTYSSKLWWQNATPIDTRIINVGNVPVKVDLLGIRLNDNRELD</sequence>